<protein>
    <submittedName>
        <fullName evidence="2">Inovirus Gp2 family protein</fullName>
    </submittedName>
</protein>
<dbReference type="InterPro" id="IPR057271">
    <property type="entry name" value="YagK_YfjJ_C"/>
</dbReference>
<dbReference type="KEGG" id="emo:DM558_02745"/>
<evidence type="ECO:0000259" key="1">
    <source>
        <dbReference type="Pfam" id="PF11726"/>
    </source>
</evidence>
<evidence type="ECO:0000313" key="3">
    <source>
        <dbReference type="Proteomes" id="UP000273143"/>
    </source>
</evidence>
<keyword evidence="3" id="KW-1185">Reference proteome</keyword>
<proteinExistence type="predicted"/>
<gene>
    <name evidence="2" type="ORF">DM558_02745</name>
</gene>
<organism evidence="2 3">
    <name type="scientific">Entomomonas moraniae</name>
    <dbReference type="NCBI Taxonomy" id="2213226"/>
    <lineage>
        <taxon>Bacteria</taxon>
        <taxon>Pseudomonadati</taxon>
        <taxon>Pseudomonadota</taxon>
        <taxon>Gammaproteobacteria</taxon>
        <taxon>Pseudomonadales</taxon>
        <taxon>Pseudomonadaceae</taxon>
        <taxon>Entomomonas</taxon>
    </lineage>
</organism>
<dbReference type="AlphaFoldDB" id="A0A3Q9JHP9"/>
<sequence length="367" mass="44022">MIIFLLLTGNFMKSLSNTFSYTRKINQRQRYHPYYAEYYKQQVYLAHQQVRLYKAVKQLIDGNHDKVPPIDSNPHHEPIESNRVYLNPEHPFYTLIEAYNDFDEDYFYSTMGIRLSPYVQLLLMCDGLINIREQVELDSHRGQLTINALALQDIYWLIDAMHMNSQSPSFRRTLSQYYHDTGYTDHLRQYSRYIEELFDHYRRVLVIRLDLGYKEHITDNHCSYDAFRADMDYFINLITSNPVFKDLVGYIWKLEYGSDKGYHAHLLLCYDGNKRRSDYHIAKQVGELWQHHITLGRGMYYNCNTKEQKESYKHCYLGMLHRSESNKINWMIDYGVSYLLKTDEYLRLMKPDNRRILGRGIIKVKNK</sequence>
<feature type="domain" description="YagK/YfjJ C-terminal" evidence="1">
    <location>
        <begin position="199"/>
        <end position="297"/>
    </location>
</feature>
<accession>A0A3Q9JHP9</accession>
<name>A0A3Q9JHP9_9GAMM</name>
<dbReference type="Pfam" id="PF11726">
    <property type="entry name" value="YagK_YfjJ_C"/>
    <property type="match status" value="1"/>
</dbReference>
<evidence type="ECO:0000313" key="2">
    <source>
        <dbReference type="EMBL" id="AZS49765.1"/>
    </source>
</evidence>
<dbReference type="Proteomes" id="UP000273143">
    <property type="component" value="Chromosome"/>
</dbReference>
<dbReference type="EMBL" id="CP029822">
    <property type="protein sequence ID" value="AZS49765.1"/>
    <property type="molecule type" value="Genomic_DNA"/>
</dbReference>
<reference evidence="3" key="1">
    <citation type="submission" date="2018-06" db="EMBL/GenBank/DDBJ databases">
        <title>Complete genome of Pseudomonas insecticola strain QZS01.</title>
        <authorList>
            <person name="Wang J."/>
            <person name="Su Q."/>
        </authorList>
    </citation>
    <scope>NUCLEOTIDE SEQUENCE [LARGE SCALE GENOMIC DNA]</scope>
    <source>
        <strain evidence="3">QZS01</strain>
    </source>
</reference>